<dbReference type="PIRSF" id="PIRSF000386">
    <property type="entry name" value="tRNA_mtase"/>
    <property type="match status" value="1"/>
</dbReference>
<evidence type="ECO:0000256" key="1">
    <source>
        <dbReference type="ARBA" id="ARBA00002634"/>
    </source>
</evidence>
<evidence type="ECO:0000256" key="6">
    <source>
        <dbReference type="ARBA" id="ARBA00014679"/>
    </source>
</evidence>
<keyword evidence="8 15" id="KW-0489">Methyltransferase</keyword>
<evidence type="ECO:0000313" key="19">
    <source>
        <dbReference type="EMBL" id="MCA9381334.1"/>
    </source>
</evidence>
<evidence type="ECO:0000313" key="20">
    <source>
        <dbReference type="Proteomes" id="UP000775877"/>
    </source>
</evidence>
<dbReference type="InterPro" id="IPR002649">
    <property type="entry name" value="tRNA_m1G_MeTrfase_TrmD"/>
</dbReference>
<dbReference type="SUPFAM" id="SSF75217">
    <property type="entry name" value="alpha/beta knot"/>
    <property type="match status" value="1"/>
</dbReference>
<evidence type="ECO:0000256" key="15">
    <source>
        <dbReference type="HAMAP-Rule" id="MF_00605"/>
    </source>
</evidence>
<dbReference type="PANTHER" id="PTHR46417:SF1">
    <property type="entry name" value="TRNA (GUANINE-N(1)-)-METHYLTRANSFERASE"/>
    <property type="match status" value="1"/>
</dbReference>
<dbReference type="InterPro" id="IPR023148">
    <property type="entry name" value="tRNA_m1G_MeTrfase_C_sf"/>
</dbReference>
<feature type="binding site" evidence="15 16">
    <location>
        <begin position="133"/>
        <end position="138"/>
    </location>
    <ligand>
        <name>S-adenosyl-L-methionine</name>
        <dbReference type="ChEBI" id="CHEBI:59789"/>
    </ligand>
</feature>
<reference evidence="19" key="1">
    <citation type="submission" date="2020-04" db="EMBL/GenBank/DDBJ databases">
        <authorList>
            <person name="Zhang T."/>
        </authorList>
    </citation>
    <scope>NUCLEOTIDE SEQUENCE</scope>
    <source>
        <strain evidence="19">HKST-UBA13</strain>
    </source>
</reference>
<evidence type="ECO:0000256" key="8">
    <source>
        <dbReference type="ARBA" id="ARBA00022603"/>
    </source>
</evidence>
<dbReference type="PANTHER" id="PTHR46417">
    <property type="entry name" value="TRNA (GUANINE-N(1)-)-METHYLTRANSFERASE"/>
    <property type="match status" value="1"/>
</dbReference>
<dbReference type="EMBL" id="JAGQLJ010000080">
    <property type="protein sequence ID" value="MCA9381334.1"/>
    <property type="molecule type" value="Genomic_DNA"/>
</dbReference>
<comment type="function">
    <text evidence="1 15 17">Specifically methylates guanosine-37 in various tRNAs.</text>
</comment>
<sequence length="226" mass="25451">MKITIISAFPNAFSFLSESINKRAQEKGLLDLKIINLLDFGLGEWKKIDDKPFGGGAGMVLQVEPIYRALKSINAIDNDDVEVILTSARGETWNQKMAENYSISEKEIVIICGHYEGVDQRVIDNFVDIEISIGNFILSGGEPAAMIMVDSITRLLDGVVGNEESIKDETEFLEDHKLIEYPHYTRPEVFITDEGKELKTPDVLLSGHHAEIEKWKNNNRSRINNL</sequence>
<evidence type="ECO:0000256" key="17">
    <source>
        <dbReference type="RuleBase" id="RU003464"/>
    </source>
</evidence>
<dbReference type="NCBIfam" id="NF000648">
    <property type="entry name" value="PRK00026.1"/>
    <property type="match status" value="1"/>
</dbReference>
<comment type="caution">
    <text evidence="19">The sequence shown here is derived from an EMBL/GenBank/DDBJ whole genome shotgun (WGS) entry which is preliminary data.</text>
</comment>
<dbReference type="GO" id="GO:0005829">
    <property type="term" value="C:cytosol"/>
    <property type="evidence" value="ECO:0007669"/>
    <property type="project" value="TreeGrafter"/>
</dbReference>
<dbReference type="Pfam" id="PF01746">
    <property type="entry name" value="tRNA_m1G_MT"/>
    <property type="match status" value="1"/>
</dbReference>
<evidence type="ECO:0000256" key="2">
    <source>
        <dbReference type="ARBA" id="ARBA00004496"/>
    </source>
</evidence>
<gene>
    <name evidence="15 19" type="primary">trmD</name>
    <name evidence="19" type="ORF">KC678_03650</name>
</gene>
<keyword evidence="10 15" id="KW-0949">S-adenosyl-L-methionine</keyword>
<evidence type="ECO:0000256" key="9">
    <source>
        <dbReference type="ARBA" id="ARBA00022679"/>
    </source>
</evidence>
<comment type="subcellular location">
    <subcellularLocation>
        <location evidence="2 15 17">Cytoplasm</location>
    </subcellularLocation>
</comment>
<keyword evidence="9 15" id="KW-0808">Transferase</keyword>
<evidence type="ECO:0000256" key="3">
    <source>
        <dbReference type="ARBA" id="ARBA00007630"/>
    </source>
</evidence>
<feature type="binding site" evidence="15 16">
    <location>
        <position position="113"/>
    </location>
    <ligand>
        <name>S-adenosyl-L-methionine</name>
        <dbReference type="ChEBI" id="CHEBI:59789"/>
    </ligand>
</feature>
<reference evidence="19" key="2">
    <citation type="journal article" date="2021" name="Microbiome">
        <title>Successional dynamics and alternative stable states in a saline activated sludge microbial community over 9 years.</title>
        <authorList>
            <person name="Wang Y."/>
            <person name="Ye J."/>
            <person name="Ju F."/>
            <person name="Liu L."/>
            <person name="Boyd J.A."/>
            <person name="Deng Y."/>
            <person name="Parks D.H."/>
            <person name="Jiang X."/>
            <person name="Yin X."/>
            <person name="Woodcroft B.J."/>
            <person name="Tyson G.W."/>
            <person name="Hugenholtz P."/>
            <person name="Polz M.F."/>
            <person name="Zhang T."/>
        </authorList>
    </citation>
    <scope>NUCLEOTIDE SEQUENCE</scope>
    <source>
        <strain evidence="19">HKST-UBA13</strain>
    </source>
</reference>
<evidence type="ECO:0000256" key="12">
    <source>
        <dbReference type="ARBA" id="ARBA00029736"/>
    </source>
</evidence>
<evidence type="ECO:0000256" key="4">
    <source>
        <dbReference type="ARBA" id="ARBA00011738"/>
    </source>
</evidence>
<evidence type="ECO:0000256" key="10">
    <source>
        <dbReference type="ARBA" id="ARBA00022691"/>
    </source>
</evidence>
<dbReference type="CDD" id="cd18080">
    <property type="entry name" value="TrmD-like"/>
    <property type="match status" value="1"/>
</dbReference>
<feature type="domain" description="tRNA methyltransferase TRMD/TRM10-type" evidence="18">
    <location>
        <begin position="1"/>
        <end position="221"/>
    </location>
</feature>
<dbReference type="Gene3D" id="1.10.1270.20">
    <property type="entry name" value="tRNA(m1g37)methyltransferase, domain 2"/>
    <property type="match status" value="1"/>
</dbReference>
<proteinExistence type="inferred from homology"/>
<evidence type="ECO:0000256" key="13">
    <source>
        <dbReference type="ARBA" id="ARBA00033392"/>
    </source>
</evidence>
<organism evidence="19 20">
    <name type="scientific">Candidatus Dojkabacteria bacterium</name>
    <dbReference type="NCBI Taxonomy" id="2099670"/>
    <lineage>
        <taxon>Bacteria</taxon>
        <taxon>Candidatus Dojkabacteria</taxon>
    </lineage>
</organism>
<comment type="subunit">
    <text evidence="4 15 17">Homodimer.</text>
</comment>
<dbReference type="InterPro" id="IPR029028">
    <property type="entry name" value="Alpha/beta_knot_MTases"/>
</dbReference>
<dbReference type="HAMAP" id="MF_00605">
    <property type="entry name" value="TrmD"/>
    <property type="match status" value="1"/>
</dbReference>
<evidence type="ECO:0000256" key="7">
    <source>
        <dbReference type="ARBA" id="ARBA00022490"/>
    </source>
</evidence>
<name>A0A955L1V1_9BACT</name>
<accession>A0A955L1V1</accession>
<dbReference type="NCBIfam" id="TIGR00088">
    <property type="entry name" value="trmD"/>
    <property type="match status" value="1"/>
</dbReference>
<dbReference type="GO" id="GO:0002939">
    <property type="term" value="P:tRNA N1-guanine methylation"/>
    <property type="evidence" value="ECO:0007669"/>
    <property type="project" value="TreeGrafter"/>
</dbReference>
<comment type="similarity">
    <text evidence="3 15 17">Belongs to the RNA methyltransferase TrmD family.</text>
</comment>
<dbReference type="InterPro" id="IPR029026">
    <property type="entry name" value="tRNA_m1G_MTases_N"/>
</dbReference>
<keyword evidence="11 15" id="KW-0819">tRNA processing</keyword>
<dbReference type="EC" id="2.1.1.228" evidence="5 15"/>
<evidence type="ECO:0000256" key="14">
    <source>
        <dbReference type="ARBA" id="ARBA00047783"/>
    </source>
</evidence>
<evidence type="ECO:0000256" key="5">
    <source>
        <dbReference type="ARBA" id="ARBA00012807"/>
    </source>
</evidence>
<dbReference type="AlphaFoldDB" id="A0A955L1V1"/>
<dbReference type="InterPro" id="IPR016009">
    <property type="entry name" value="tRNA_MeTrfase_TRMD/TRM10"/>
</dbReference>
<evidence type="ECO:0000256" key="11">
    <source>
        <dbReference type="ARBA" id="ARBA00022694"/>
    </source>
</evidence>
<protein>
    <recommendedName>
        <fullName evidence="6 15">tRNA (guanine-N(1)-)-methyltransferase</fullName>
        <ecNumber evidence="5 15">2.1.1.228</ecNumber>
    </recommendedName>
    <alternativeName>
        <fullName evidence="12 15">M1G-methyltransferase</fullName>
    </alternativeName>
    <alternativeName>
        <fullName evidence="13 15">tRNA [GM37] methyltransferase</fullName>
    </alternativeName>
</protein>
<dbReference type="GO" id="GO:0052906">
    <property type="term" value="F:tRNA (guanine(37)-N1)-methyltransferase activity"/>
    <property type="evidence" value="ECO:0007669"/>
    <property type="project" value="UniProtKB-UniRule"/>
</dbReference>
<comment type="catalytic activity">
    <reaction evidence="14 15 17">
        <text>guanosine(37) in tRNA + S-adenosyl-L-methionine = N(1)-methylguanosine(37) in tRNA + S-adenosyl-L-homocysteine + H(+)</text>
        <dbReference type="Rhea" id="RHEA:36899"/>
        <dbReference type="Rhea" id="RHEA-COMP:10145"/>
        <dbReference type="Rhea" id="RHEA-COMP:10147"/>
        <dbReference type="ChEBI" id="CHEBI:15378"/>
        <dbReference type="ChEBI" id="CHEBI:57856"/>
        <dbReference type="ChEBI" id="CHEBI:59789"/>
        <dbReference type="ChEBI" id="CHEBI:73542"/>
        <dbReference type="ChEBI" id="CHEBI:74269"/>
        <dbReference type="EC" id="2.1.1.228"/>
    </reaction>
</comment>
<keyword evidence="7 15" id="KW-0963">Cytoplasm</keyword>
<evidence type="ECO:0000256" key="16">
    <source>
        <dbReference type="PIRSR" id="PIRSR000386-1"/>
    </source>
</evidence>
<dbReference type="Gene3D" id="3.40.1280.10">
    <property type="match status" value="1"/>
</dbReference>
<evidence type="ECO:0000259" key="18">
    <source>
        <dbReference type="Pfam" id="PF01746"/>
    </source>
</evidence>
<dbReference type="Proteomes" id="UP000775877">
    <property type="component" value="Unassembled WGS sequence"/>
</dbReference>